<evidence type="ECO:0000313" key="3">
    <source>
        <dbReference type="Proteomes" id="UP000308092"/>
    </source>
</evidence>
<name>A0A4S3JFA4_9EURO</name>
<dbReference type="Pfam" id="PF00078">
    <property type="entry name" value="RVT_1"/>
    <property type="match status" value="1"/>
</dbReference>
<reference evidence="2 3" key="1">
    <citation type="submission" date="2019-03" db="EMBL/GenBank/DDBJ databases">
        <title>The genome sequence of a newly discovered highly antifungal drug resistant Aspergillus species, Aspergillus tanneri NIH 1004.</title>
        <authorList>
            <person name="Mounaud S."/>
            <person name="Singh I."/>
            <person name="Joardar V."/>
            <person name="Pakala S."/>
            <person name="Pakala S."/>
            <person name="Venepally P."/>
            <person name="Hoover J."/>
            <person name="Nierman W."/>
            <person name="Chung J."/>
            <person name="Losada L."/>
        </authorList>
    </citation>
    <scope>NUCLEOTIDE SEQUENCE [LARGE SCALE GENOMIC DNA]</scope>
    <source>
        <strain evidence="2 3">NIH1004</strain>
    </source>
</reference>
<protein>
    <recommendedName>
        <fullName evidence="1">Reverse transcriptase domain-containing protein</fullName>
    </recommendedName>
</protein>
<dbReference type="EMBL" id="SOSA01000231">
    <property type="protein sequence ID" value="THC94016.1"/>
    <property type="molecule type" value="Genomic_DNA"/>
</dbReference>
<dbReference type="AlphaFoldDB" id="A0A4S3JFA4"/>
<dbReference type="CDD" id="cd01650">
    <property type="entry name" value="RT_nLTR_like"/>
    <property type="match status" value="1"/>
</dbReference>
<dbReference type="Proteomes" id="UP000308092">
    <property type="component" value="Unassembled WGS sequence"/>
</dbReference>
<dbReference type="PANTHER" id="PTHR33481:SF1">
    <property type="entry name" value="ENDONUCLEASE_EXONUCLEASE_PHOSPHATASE DOMAIN-CONTAINING PROTEIN-RELATED"/>
    <property type="match status" value="1"/>
</dbReference>
<evidence type="ECO:0000259" key="1">
    <source>
        <dbReference type="PROSITE" id="PS50878"/>
    </source>
</evidence>
<feature type="domain" description="Reverse transcriptase" evidence="1">
    <location>
        <begin position="141"/>
        <end position="403"/>
    </location>
</feature>
<dbReference type="STRING" id="1220188.A0A4S3JFA4"/>
<dbReference type="PANTHER" id="PTHR33481">
    <property type="entry name" value="REVERSE TRANSCRIPTASE"/>
    <property type="match status" value="1"/>
</dbReference>
<organism evidence="2 3">
    <name type="scientific">Aspergillus tanneri</name>
    <dbReference type="NCBI Taxonomy" id="1220188"/>
    <lineage>
        <taxon>Eukaryota</taxon>
        <taxon>Fungi</taxon>
        <taxon>Dikarya</taxon>
        <taxon>Ascomycota</taxon>
        <taxon>Pezizomycotina</taxon>
        <taxon>Eurotiomycetes</taxon>
        <taxon>Eurotiomycetidae</taxon>
        <taxon>Eurotiales</taxon>
        <taxon>Aspergillaceae</taxon>
        <taxon>Aspergillus</taxon>
        <taxon>Aspergillus subgen. Circumdati</taxon>
    </lineage>
</organism>
<sequence length="619" mass="70692">MRQKRRAWTRTIEKAKAAHWKEFLDSTGEGYLWKAISYTRARESYTSIPPLRRGTEEIQDYAEKAKLLIETFFPNMAQPEDEAHTEQREEIPWVPITEEEVHRALQAAKPMKAPGEDRLPMLVWKQLWQWLNKVILRVFTASVNLGYYPEQWKRAKIIVLRKPGKPDYTVPGAYRPISLLNTLGKVLEAVMAKRLSYYAEAHHLLPITQFGGRPGRNTEQALLVLRNAIDRAWLSSKVITLVAFDLKGAFNGVNRDTLDRQLKAKGIPTKVRTWVASFMQNRSASISFDDFESPICALENAGLAQGSPLSPILFIFFNSKLVDQPVDFHGGASAFIDDYFRWRAGKSAEENLKKLQDEDIPRIEQWAQQTGSSFAAEKTELIHFTRKKDEQTRGQLAMQGATIKPSATAKLLGVVWDRELRWKEHVQQAVKQATKANIALGGLRHLRPGQTRQVYQACVTPILDYASTVWHNPLRDKRHLKWLDTVQRSALIRILSAFRTTATATMEVETYILPTHLRLKQRAQNVIVKLYTLPRSHPIHDVLSRARRRRDNVGARCRFPLAESMKTMKVEQLTGLETIDPTPTTPWNAPPFVEIDIKADRDKAKENATTLLSSPGRVI</sequence>
<keyword evidence="3" id="KW-1185">Reference proteome</keyword>
<comment type="caution">
    <text evidence="2">The sequence shown here is derived from an EMBL/GenBank/DDBJ whole genome shotgun (WGS) entry which is preliminary data.</text>
</comment>
<proteinExistence type="predicted"/>
<evidence type="ECO:0000313" key="2">
    <source>
        <dbReference type="EMBL" id="THC94016.1"/>
    </source>
</evidence>
<dbReference type="InterPro" id="IPR000477">
    <property type="entry name" value="RT_dom"/>
</dbReference>
<dbReference type="VEuPathDB" id="FungiDB:EYZ11_006525"/>
<dbReference type="InterPro" id="IPR043502">
    <property type="entry name" value="DNA/RNA_pol_sf"/>
</dbReference>
<dbReference type="PROSITE" id="PS50878">
    <property type="entry name" value="RT_POL"/>
    <property type="match status" value="1"/>
</dbReference>
<dbReference type="SUPFAM" id="SSF56672">
    <property type="entry name" value="DNA/RNA polymerases"/>
    <property type="match status" value="1"/>
</dbReference>
<gene>
    <name evidence="2" type="ORF">EYZ11_006525</name>
</gene>
<accession>A0A4S3JFA4</accession>